<comment type="subcellular location">
    <subcellularLocation>
        <location evidence="1">Cell membrane</location>
        <topology evidence="1">Multi-pass membrane protein</topology>
    </subcellularLocation>
</comment>
<organism evidence="11 12">
    <name type="scientific">Amphibalanus amphitrite</name>
    <name type="common">Striped barnacle</name>
    <name type="synonym">Balanus amphitrite</name>
    <dbReference type="NCBI Taxonomy" id="1232801"/>
    <lineage>
        <taxon>Eukaryota</taxon>
        <taxon>Metazoa</taxon>
        <taxon>Ecdysozoa</taxon>
        <taxon>Arthropoda</taxon>
        <taxon>Crustacea</taxon>
        <taxon>Multicrustacea</taxon>
        <taxon>Cirripedia</taxon>
        <taxon>Thoracica</taxon>
        <taxon>Thoracicalcarea</taxon>
        <taxon>Balanomorpha</taxon>
        <taxon>Balanoidea</taxon>
        <taxon>Balanidae</taxon>
        <taxon>Amphibalaninae</taxon>
        <taxon>Amphibalanus</taxon>
    </lineage>
</organism>
<accession>A0A6A4X663</accession>
<feature type="transmembrane region" description="Helical" evidence="9">
    <location>
        <begin position="112"/>
        <end position="133"/>
    </location>
</feature>
<dbReference type="InterPro" id="IPR044775">
    <property type="entry name" value="MFS_ERD6/Tret1-like"/>
</dbReference>
<keyword evidence="8" id="KW-0813">Transport</keyword>
<dbReference type="OrthoDB" id="6612291at2759"/>
<feature type="transmembrane region" description="Helical" evidence="9">
    <location>
        <begin position="317"/>
        <end position="338"/>
    </location>
</feature>
<feature type="transmembrane region" description="Helical" evidence="9">
    <location>
        <begin position="290"/>
        <end position="310"/>
    </location>
</feature>
<dbReference type="PROSITE" id="PS50850">
    <property type="entry name" value="MFS"/>
    <property type="match status" value="1"/>
</dbReference>
<comment type="similarity">
    <text evidence="7">Belongs to the major facilitator superfamily. Sugar transporter (TC 2.A.1.1) family. Trehalose transporter subfamily.</text>
</comment>
<dbReference type="InterPro" id="IPR005829">
    <property type="entry name" value="Sugar_transporter_CS"/>
</dbReference>
<evidence type="ECO:0000256" key="6">
    <source>
        <dbReference type="ARBA" id="ARBA00023180"/>
    </source>
</evidence>
<gene>
    <name evidence="11" type="primary">Tret1_20</name>
    <name evidence="11" type="ORF">FJT64_019047</name>
</gene>
<proteinExistence type="inferred from homology"/>
<evidence type="ECO:0000256" key="7">
    <source>
        <dbReference type="ARBA" id="ARBA00024348"/>
    </source>
</evidence>
<evidence type="ECO:0000256" key="9">
    <source>
        <dbReference type="SAM" id="Phobius"/>
    </source>
</evidence>
<keyword evidence="3 9" id="KW-0812">Transmembrane</keyword>
<comment type="caution">
    <text evidence="11">The sequence shown here is derived from an EMBL/GenBank/DDBJ whole genome shotgun (WGS) entry which is preliminary data.</text>
</comment>
<evidence type="ECO:0000256" key="2">
    <source>
        <dbReference type="ARBA" id="ARBA00022475"/>
    </source>
</evidence>
<keyword evidence="4 9" id="KW-1133">Transmembrane helix</keyword>
<reference evidence="11 12" key="1">
    <citation type="submission" date="2019-07" db="EMBL/GenBank/DDBJ databases">
        <title>Draft genome assembly of a fouling barnacle, Amphibalanus amphitrite (Darwin, 1854): The first reference genome for Thecostraca.</title>
        <authorList>
            <person name="Kim W."/>
        </authorList>
    </citation>
    <scope>NUCLEOTIDE SEQUENCE [LARGE SCALE GENOMIC DNA]</scope>
    <source>
        <strain evidence="11">SNU_AA5</strain>
        <tissue evidence="11">Soma without cirri and trophi</tissue>
    </source>
</reference>
<dbReference type="InterPro" id="IPR050549">
    <property type="entry name" value="MFS_Trehalose_Transporter"/>
</dbReference>
<feature type="transmembrane region" description="Helical" evidence="9">
    <location>
        <begin position="350"/>
        <end position="374"/>
    </location>
</feature>
<feature type="transmembrane region" description="Helical" evidence="9">
    <location>
        <begin position="57"/>
        <end position="79"/>
    </location>
</feature>
<feature type="transmembrane region" description="Helical" evidence="9">
    <location>
        <begin position="86"/>
        <end position="106"/>
    </location>
</feature>
<dbReference type="CDD" id="cd17358">
    <property type="entry name" value="MFS_GLUT6_8_Class3_like"/>
    <property type="match status" value="1"/>
</dbReference>
<dbReference type="Pfam" id="PF00083">
    <property type="entry name" value="Sugar_tr"/>
    <property type="match status" value="1"/>
</dbReference>
<dbReference type="InterPro" id="IPR005828">
    <property type="entry name" value="MFS_sugar_transport-like"/>
</dbReference>
<evidence type="ECO:0000256" key="5">
    <source>
        <dbReference type="ARBA" id="ARBA00023136"/>
    </source>
</evidence>
<evidence type="ECO:0000256" key="3">
    <source>
        <dbReference type="ARBA" id="ARBA00022692"/>
    </source>
</evidence>
<dbReference type="InterPro" id="IPR003663">
    <property type="entry name" value="Sugar/inositol_transpt"/>
</dbReference>
<dbReference type="Proteomes" id="UP000440578">
    <property type="component" value="Unassembled WGS sequence"/>
</dbReference>
<feature type="transmembrane region" description="Helical" evidence="9">
    <location>
        <begin position="386"/>
        <end position="406"/>
    </location>
</feature>
<keyword evidence="2" id="KW-1003">Cell membrane</keyword>
<dbReference type="GO" id="GO:0005886">
    <property type="term" value="C:plasma membrane"/>
    <property type="evidence" value="ECO:0007669"/>
    <property type="project" value="UniProtKB-SubCell"/>
</dbReference>
<dbReference type="GO" id="GO:0051119">
    <property type="term" value="F:sugar transmembrane transporter activity"/>
    <property type="evidence" value="ECO:0007669"/>
    <property type="project" value="InterPro"/>
</dbReference>
<feature type="transmembrane region" description="Helical" evidence="9">
    <location>
        <begin position="418"/>
        <end position="438"/>
    </location>
</feature>
<dbReference type="PANTHER" id="PTHR48021:SF1">
    <property type="entry name" value="GH07001P-RELATED"/>
    <property type="match status" value="1"/>
</dbReference>
<sequence length="454" mass="48521">MEGSSGDAATSSSLRNQVLASICATYGGLANGLSVGYSSPAGPDLQRSQLQLDDPQVALIGSMMPLGALFGGLACGWCMERLGRRTTMLLVSVPNVLGWLLITYAASFGPIVAGRLLTGFATGCCTVVVPAYVGEVCEPRVRGTMGAGFQFQATLGILIAYIIGKYVHWNSLAIACAIMVAVWAPLACLICETPVWLLEHGRDAQALEALQWLRGPDADVGAELKSLREQTEHGASNKATVMDLFNHDNRRPFVMGMMLMLLQQLSGVNAVIFYTVNIFEDAGSSIDSDLATIIVGLVQSVSTFAAVVLVDRLGRKVLLLLSDGVMAVCLLALGVYFYMESAGTADDLGWLPLVSLMLYIFAFSIGLGPIPWLMMSELFAPEVKGAAGGIATAFNWTLAFIVTLTFEPLVDGITEAGVFWLFAAICFGGVCYVTVFAYETKGKTLQEIQEHFRS</sequence>
<evidence type="ECO:0000313" key="11">
    <source>
        <dbReference type="EMBL" id="KAF0309871.1"/>
    </source>
</evidence>
<feature type="domain" description="Major facilitator superfamily (MFS) profile" evidence="10">
    <location>
        <begin position="20"/>
        <end position="441"/>
    </location>
</feature>
<dbReference type="PANTHER" id="PTHR48021">
    <property type="match status" value="1"/>
</dbReference>
<evidence type="ECO:0000256" key="1">
    <source>
        <dbReference type="ARBA" id="ARBA00004651"/>
    </source>
</evidence>
<dbReference type="PROSITE" id="PS00216">
    <property type="entry name" value="SUGAR_TRANSPORT_1"/>
    <property type="match status" value="1"/>
</dbReference>
<feature type="transmembrane region" description="Helical" evidence="9">
    <location>
        <begin position="253"/>
        <end position="278"/>
    </location>
</feature>
<dbReference type="InterPro" id="IPR036259">
    <property type="entry name" value="MFS_trans_sf"/>
</dbReference>
<feature type="transmembrane region" description="Helical" evidence="9">
    <location>
        <begin position="145"/>
        <end position="163"/>
    </location>
</feature>
<dbReference type="PRINTS" id="PR00171">
    <property type="entry name" value="SUGRTRNSPORT"/>
</dbReference>
<keyword evidence="5 9" id="KW-0472">Membrane</keyword>
<keyword evidence="12" id="KW-1185">Reference proteome</keyword>
<name>A0A6A4X663_AMPAM</name>
<evidence type="ECO:0000259" key="10">
    <source>
        <dbReference type="PROSITE" id="PS50850"/>
    </source>
</evidence>
<dbReference type="SUPFAM" id="SSF103473">
    <property type="entry name" value="MFS general substrate transporter"/>
    <property type="match status" value="1"/>
</dbReference>
<dbReference type="InterPro" id="IPR020846">
    <property type="entry name" value="MFS_dom"/>
</dbReference>
<keyword evidence="6" id="KW-0325">Glycoprotein</keyword>
<dbReference type="PROSITE" id="PS00217">
    <property type="entry name" value="SUGAR_TRANSPORT_2"/>
    <property type="match status" value="1"/>
</dbReference>
<dbReference type="FunFam" id="1.20.1250.20:FF:000055">
    <property type="entry name" value="Facilitated trehalose transporter Tret1-2 homolog"/>
    <property type="match status" value="1"/>
</dbReference>
<dbReference type="EMBL" id="VIIS01000367">
    <property type="protein sequence ID" value="KAF0309871.1"/>
    <property type="molecule type" value="Genomic_DNA"/>
</dbReference>
<dbReference type="AlphaFoldDB" id="A0A6A4X663"/>
<evidence type="ECO:0000256" key="8">
    <source>
        <dbReference type="RuleBase" id="RU003346"/>
    </source>
</evidence>
<dbReference type="Gene3D" id="1.20.1250.20">
    <property type="entry name" value="MFS general substrate transporter like domains"/>
    <property type="match status" value="1"/>
</dbReference>
<protein>
    <submittedName>
        <fullName evidence="11">Facilitated trehalose transporter Tret1</fullName>
    </submittedName>
</protein>
<evidence type="ECO:0000313" key="12">
    <source>
        <dbReference type="Proteomes" id="UP000440578"/>
    </source>
</evidence>
<feature type="transmembrane region" description="Helical" evidence="9">
    <location>
        <begin position="169"/>
        <end position="191"/>
    </location>
</feature>
<dbReference type="NCBIfam" id="TIGR00879">
    <property type="entry name" value="SP"/>
    <property type="match status" value="1"/>
</dbReference>
<evidence type="ECO:0000256" key="4">
    <source>
        <dbReference type="ARBA" id="ARBA00022989"/>
    </source>
</evidence>